<evidence type="ECO:0000259" key="1">
    <source>
        <dbReference type="Pfam" id="PF24626"/>
    </source>
</evidence>
<dbReference type="PANTHER" id="PTHR45835">
    <property type="entry name" value="YALI0A06105P"/>
    <property type="match status" value="1"/>
</dbReference>
<name>A0AA38SLC0_9ASTR</name>
<dbReference type="Pfam" id="PF24626">
    <property type="entry name" value="SH3_Tf2-1"/>
    <property type="match status" value="1"/>
</dbReference>
<dbReference type="Proteomes" id="UP001172457">
    <property type="component" value="Chromosome 6"/>
</dbReference>
<keyword evidence="3" id="KW-1185">Reference proteome</keyword>
<dbReference type="EMBL" id="JARYMX010000006">
    <property type="protein sequence ID" value="KAJ9544845.1"/>
    <property type="molecule type" value="Genomic_DNA"/>
</dbReference>
<reference evidence="2" key="1">
    <citation type="submission" date="2023-03" db="EMBL/GenBank/DDBJ databases">
        <title>Chromosome-scale reference genome and RAD-based genetic map of yellow starthistle (Centaurea solstitialis) reveal putative structural variation and QTLs associated with invader traits.</title>
        <authorList>
            <person name="Reatini B."/>
            <person name="Cang F.A."/>
            <person name="Jiang Q."/>
            <person name="Mckibben M.T.W."/>
            <person name="Barker M.S."/>
            <person name="Rieseberg L.H."/>
            <person name="Dlugosch K.M."/>
        </authorList>
    </citation>
    <scope>NUCLEOTIDE SEQUENCE</scope>
    <source>
        <strain evidence="2">CAN-66</strain>
        <tissue evidence="2">Leaf</tissue>
    </source>
</reference>
<dbReference type="InterPro" id="IPR056924">
    <property type="entry name" value="SH3_Tf2-1"/>
</dbReference>
<protein>
    <recommendedName>
        <fullName evidence="1">Tf2-1-like SH3-like domain-containing protein</fullName>
    </recommendedName>
</protein>
<accession>A0AA38SLC0</accession>
<feature type="domain" description="Tf2-1-like SH3-like" evidence="1">
    <location>
        <begin position="86"/>
        <end position="134"/>
    </location>
</feature>
<evidence type="ECO:0000313" key="3">
    <source>
        <dbReference type="Proteomes" id="UP001172457"/>
    </source>
</evidence>
<dbReference type="PANTHER" id="PTHR45835:SF99">
    <property type="entry name" value="CHROMO DOMAIN-CONTAINING PROTEIN-RELATED"/>
    <property type="match status" value="1"/>
</dbReference>
<evidence type="ECO:0000313" key="2">
    <source>
        <dbReference type="EMBL" id="KAJ9544845.1"/>
    </source>
</evidence>
<comment type="caution">
    <text evidence="2">The sequence shown here is derived from an EMBL/GenBank/DDBJ whole genome shotgun (WGS) entry which is preliminary data.</text>
</comment>
<proteinExistence type="predicted"/>
<gene>
    <name evidence="2" type="ORF">OSB04_024552</name>
</gene>
<organism evidence="2 3">
    <name type="scientific">Centaurea solstitialis</name>
    <name type="common">yellow star-thistle</name>
    <dbReference type="NCBI Taxonomy" id="347529"/>
    <lineage>
        <taxon>Eukaryota</taxon>
        <taxon>Viridiplantae</taxon>
        <taxon>Streptophyta</taxon>
        <taxon>Embryophyta</taxon>
        <taxon>Tracheophyta</taxon>
        <taxon>Spermatophyta</taxon>
        <taxon>Magnoliopsida</taxon>
        <taxon>eudicotyledons</taxon>
        <taxon>Gunneridae</taxon>
        <taxon>Pentapetalae</taxon>
        <taxon>asterids</taxon>
        <taxon>campanulids</taxon>
        <taxon>Asterales</taxon>
        <taxon>Asteraceae</taxon>
        <taxon>Carduoideae</taxon>
        <taxon>Cardueae</taxon>
        <taxon>Centaureinae</taxon>
        <taxon>Centaurea</taxon>
    </lineage>
</organism>
<sequence>MESVVRIGVSIGDELEAVTGDCTIEDGSEYVIDYDRVKAEHQKPHDSFKPLEILVWKWEHITMDLITKLPKTSRNFDTIWIIVDRLTRTGKLGPRFIGPFKVISRIGTVAYRLELPKDLQQIHNMFHVSQLCKCLASETAAVPLDNIQWQHRRVSEWTWEPEAEIRENYPELFPN</sequence>
<dbReference type="AlphaFoldDB" id="A0AA38SLC0"/>